<evidence type="ECO:0000259" key="1">
    <source>
        <dbReference type="Pfam" id="PF09588"/>
    </source>
</evidence>
<dbReference type="OrthoDB" id="385827at2"/>
<dbReference type="Gene3D" id="3.90.320.10">
    <property type="match status" value="1"/>
</dbReference>
<sequence length="229" mass="27162">MKINLNQRTKAWFQHRQKYINASEIGSITGLDPFRSLPRLVHDKLFGTTFTANKYTEHGNKTEPIARNWFEKITNLKFPDTIFTDDKLDMFSASLDGYNQPTNTLLEIKCPYVDEKENISSTWTLFLANPCEKNLPKYYWAQVQCQLYCSQAQFAYFLVYFNDNNYHVVRIYQDHEFVKKMMSDSRKYLSLLNLAKQELSQTTYLKKLSKFKQKIQKKDMKDPKNNIKI</sequence>
<dbReference type="Proteomes" id="UP000013941">
    <property type="component" value="Chromosome"/>
</dbReference>
<dbReference type="InterPro" id="IPR011604">
    <property type="entry name" value="PDDEXK-like_dom_sf"/>
</dbReference>
<feature type="domain" description="YqaJ viral recombinase" evidence="1">
    <location>
        <begin position="12"/>
        <end position="152"/>
    </location>
</feature>
<keyword evidence="3" id="KW-1185">Reference proteome</keyword>
<dbReference type="InterPro" id="IPR051703">
    <property type="entry name" value="NF-kappa-B_Signaling_Reg"/>
</dbReference>
<proteinExistence type="predicted"/>
<dbReference type="PATRIC" id="fig|980422.3.peg.916"/>
<dbReference type="EMBL" id="CP002548">
    <property type="protein sequence ID" value="AGL90911.1"/>
    <property type="molecule type" value="Genomic_DNA"/>
</dbReference>
<dbReference type="KEGG" id="nzs:SLY_0997"/>
<dbReference type="SUPFAM" id="SSF52980">
    <property type="entry name" value="Restriction endonuclease-like"/>
    <property type="match status" value="1"/>
</dbReference>
<reference evidence="2 3" key="1">
    <citation type="journal article" date="2013" name="BMC Genomics">
        <title>Comparison of the complete genome sequence of two closely related isolates of 'Candidatus Phytoplasma australiense' reveals genome plasticity.</title>
        <authorList>
            <person name="Andersen M.T."/>
            <person name="Liefting L.W."/>
            <person name="Havukkala I."/>
            <person name="Beever R.E."/>
        </authorList>
    </citation>
    <scope>NUCLEOTIDE SEQUENCE [LARGE SCALE GENOMIC DNA]</scope>
    <source>
        <strain evidence="2 3">NZSb11</strain>
    </source>
</reference>
<dbReference type="InterPro" id="IPR019080">
    <property type="entry name" value="YqaJ_viral_recombinase"/>
</dbReference>
<dbReference type="NCBIfam" id="TIGR03033">
    <property type="entry name" value="phage_rel_nuc"/>
    <property type="match status" value="1"/>
</dbReference>
<dbReference type="PANTHER" id="PTHR46609:SF6">
    <property type="entry name" value="EXONUCLEASE, PHAGE-TYPE_RECB, C-TERMINAL DOMAIN-CONTAINING PROTEIN-RELATED"/>
    <property type="match status" value="1"/>
</dbReference>
<evidence type="ECO:0000313" key="2">
    <source>
        <dbReference type="EMBL" id="AGL90911.1"/>
    </source>
</evidence>
<dbReference type="InterPro" id="IPR017482">
    <property type="entry name" value="Lambda-type_endonuclease"/>
</dbReference>
<evidence type="ECO:0000313" key="3">
    <source>
        <dbReference type="Proteomes" id="UP000013941"/>
    </source>
</evidence>
<dbReference type="PANTHER" id="PTHR46609">
    <property type="entry name" value="EXONUCLEASE, PHAGE-TYPE/RECB, C-TERMINAL DOMAIN-CONTAINING PROTEIN"/>
    <property type="match status" value="1"/>
</dbReference>
<dbReference type="CDD" id="cd22343">
    <property type="entry name" value="PDDEXK_lambda_exonuclease-like"/>
    <property type="match status" value="1"/>
</dbReference>
<dbReference type="Pfam" id="PF09588">
    <property type="entry name" value="YqaJ"/>
    <property type="match status" value="1"/>
</dbReference>
<dbReference type="HOGENOM" id="CLU_1209247_0_0_14"/>
<name>R4RQX9_PHYAS</name>
<accession>R4RQX9</accession>
<protein>
    <recommendedName>
        <fullName evidence="1">YqaJ viral recombinase domain-containing protein</fullName>
    </recommendedName>
</protein>
<gene>
    <name evidence="2" type="ORF">SLY_0997</name>
</gene>
<organism evidence="2 3">
    <name type="scientific">Strawberry lethal yellows phytoplasma (CPA) str. NZSb11</name>
    <dbReference type="NCBI Taxonomy" id="980422"/>
    <lineage>
        <taxon>Bacteria</taxon>
        <taxon>Bacillati</taxon>
        <taxon>Mycoplasmatota</taxon>
        <taxon>Mollicutes</taxon>
        <taxon>Acholeplasmatales</taxon>
        <taxon>Acholeplasmataceae</taxon>
        <taxon>Candidatus Phytoplasma</taxon>
        <taxon>16SrXII (Stolbur group)</taxon>
    </lineage>
</organism>
<dbReference type="InterPro" id="IPR011335">
    <property type="entry name" value="Restrct_endonuc-II-like"/>
</dbReference>
<dbReference type="RefSeq" id="WP_015638301.1">
    <property type="nucleotide sequence ID" value="NC_021236.1"/>
</dbReference>
<dbReference type="AlphaFoldDB" id="R4RQX9"/>